<dbReference type="PROSITE" id="PS50067">
    <property type="entry name" value="KINESIN_MOTOR_2"/>
    <property type="match status" value="1"/>
</dbReference>
<evidence type="ECO:0000256" key="12">
    <source>
        <dbReference type="SAM" id="MobiDB-lite"/>
    </source>
</evidence>
<evidence type="ECO:0000256" key="8">
    <source>
        <dbReference type="ARBA" id="ARBA00061030"/>
    </source>
</evidence>
<gene>
    <name evidence="14" type="ORF">POCULU_LOCUS8281</name>
</gene>
<feature type="binding site" evidence="9">
    <location>
        <begin position="296"/>
        <end position="303"/>
    </location>
    <ligand>
        <name>ATP</name>
        <dbReference type="ChEBI" id="CHEBI:30616"/>
    </ligand>
</feature>
<dbReference type="PROSITE" id="PS00411">
    <property type="entry name" value="KINESIN_MOTOR_1"/>
    <property type="match status" value="1"/>
</dbReference>
<keyword evidence="15" id="KW-1185">Reference proteome</keyword>
<keyword evidence="7" id="KW-0206">Cytoskeleton</keyword>
<evidence type="ECO:0000256" key="4">
    <source>
        <dbReference type="ARBA" id="ARBA00022741"/>
    </source>
</evidence>
<dbReference type="CDD" id="cd01367">
    <property type="entry name" value="KISc_KIF2_like"/>
    <property type="match status" value="1"/>
</dbReference>
<dbReference type="InterPro" id="IPR027640">
    <property type="entry name" value="Kinesin-like_fam"/>
</dbReference>
<feature type="compositionally biased region" description="Polar residues" evidence="12">
    <location>
        <begin position="120"/>
        <end position="133"/>
    </location>
</feature>
<dbReference type="EMBL" id="CAJVPJ010002303">
    <property type="protein sequence ID" value="CAG8618015.1"/>
    <property type="molecule type" value="Genomic_DNA"/>
</dbReference>
<dbReference type="GO" id="GO:0008017">
    <property type="term" value="F:microtubule binding"/>
    <property type="evidence" value="ECO:0007669"/>
    <property type="project" value="InterPro"/>
</dbReference>
<dbReference type="InterPro" id="IPR019821">
    <property type="entry name" value="Kinesin_motor_CS"/>
</dbReference>
<reference evidence="14" key="1">
    <citation type="submission" date="2021-06" db="EMBL/GenBank/DDBJ databases">
        <authorList>
            <person name="Kallberg Y."/>
            <person name="Tangrot J."/>
            <person name="Rosling A."/>
        </authorList>
    </citation>
    <scope>NUCLEOTIDE SEQUENCE</scope>
    <source>
        <strain evidence="14">IA702</strain>
    </source>
</reference>
<dbReference type="InterPro" id="IPR027417">
    <property type="entry name" value="P-loop_NTPase"/>
</dbReference>
<comment type="caution">
    <text evidence="14">The sequence shown here is derived from an EMBL/GenBank/DDBJ whole genome shotgun (WGS) entry which is preliminary data.</text>
</comment>
<proteinExistence type="inferred from homology"/>
<dbReference type="AlphaFoldDB" id="A0A9N9GLT8"/>
<feature type="region of interest" description="Disordered" evidence="12">
    <location>
        <begin position="556"/>
        <end position="622"/>
    </location>
</feature>
<evidence type="ECO:0000256" key="2">
    <source>
        <dbReference type="ARBA" id="ARBA00022490"/>
    </source>
</evidence>
<dbReference type="PRINTS" id="PR00380">
    <property type="entry name" value="KINESINHEAVY"/>
</dbReference>
<feature type="compositionally biased region" description="Acidic residues" evidence="12">
    <location>
        <begin position="578"/>
        <end position="612"/>
    </location>
</feature>
<evidence type="ECO:0000313" key="15">
    <source>
        <dbReference type="Proteomes" id="UP000789572"/>
    </source>
</evidence>
<evidence type="ECO:0000256" key="9">
    <source>
        <dbReference type="PROSITE-ProRule" id="PRU00283"/>
    </source>
</evidence>
<dbReference type="PANTHER" id="PTHR47971:SF8">
    <property type="entry name" value="KINESIN-LIKE PROTEIN"/>
    <property type="match status" value="1"/>
</dbReference>
<dbReference type="GO" id="GO:0003777">
    <property type="term" value="F:microtubule motor activity"/>
    <property type="evidence" value="ECO:0007669"/>
    <property type="project" value="InterPro"/>
</dbReference>
<evidence type="ECO:0000256" key="6">
    <source>
        <dbReference type="ARBA" id="ARBA00023175"/>
    </source>
</evidence>
<keyword evidence="5 9" id="KW-0067">ATP-binding</keyword>
<evidence type="ECO:0000259" key="13">
    <source>
        <dbReference type="PROSITE" id="PS50067"/>
    </source>
</evidence>
<dbReference type="GO" id="GO:0005874">
    <property type="term" value="C:microtubule"/>
    <property type="evidence" value="ECO:0007669"/>
    <property type="project" value="UniProtKB-KW"/>
</dbReference>
<dbReference type="OrthoDB" id="3176171at2759"/>
<name>A0A9N9GLT8_9GLOM</name>
<dbReference type="Gene3D" id="3.40.850.10">
    <property type="entry name" value="Kinesin motor domain"/>
    <property type="match status" value="1"/>
</dbReference>
<dbReference type="InterPro" id="IPR013761">
    <property type="entry name" value="SAM/pointed_sf"/>
</dbReference>
<dbReference type="SUPFAM" id="SSF47769">
    <property type="entry name" value="SAM/Pointed domain"/>
    <property type="match status" value="1"/>
</dbReference>
<dbReference type="FunFam" id="3.40.850.10:FF:000012">
    <property type="entry name" value="Kinesin-like protein"/>
    <property type="match status" value="1"/>
</dbReference>
<feature type="compositionally biased region" description="Polar residues" evidence="12">
    <location>
        <begin position="92"/>
        <end position="113"/>
    </location>
</feature>
<organism evidence="14 15">
    <name type="scientific">Paraglomus occultum</name>
    <dbReference type="NCBI Taxonomy" id="144539"/>
    <lineage>
        <taxon>Eukaryota</taxon>
        <taxon>Fungi</taxon>
        <taxon>Fungi incertae sedis</taxon>
        <taxon>Mucoromycota</taxon>
        <taxon>Glomeromycotina</taxon>
        <taxon>Glomeromycetes</taxon>
        <taxon>Paraglomerales</taxon>
        <taxon>Paraglomeraceae</taxon>
        <taxon>Paraglomus</taxon>
    </lineage>
</organism>
<dbReference type="GO" id="GO:0007019">
    <property type="term" value="P:microtubule depolymerization"/>
    <property type="evidence" value="ECO:0007669"/>
    <property type="project" value="TreeGrafter"/>
</dbReference>
<keyword evidence="4 9" id="KW-0547">Nucleotide-binding</keyword>
<dbReference type="GO" id="GO:0007018">
    <property type="term" value="P:microtubule-based movement"/>
    <property type="evidence" value="ECO:0007669"/>
    <property type="project" value="InterPro"/>
</dbReference>
<dbReference type="SUPFAM" id="SSF52540">
    <property type="entry name" value="P-loop containing nucleoside triphosphate hydrolases"/>
    <property type="match status" value="1"/>
</dbReference>
<evidence type="ECO:0000256" key="5">
    <source>
        <dbReference type="ARBA" id="ARBA00022840"/>
    </source>
</evidence>
<feature type="region of interest" description="Disordered" evidence="12">
    <location>
        <begin position="183"/>
        <end position="204"/>
    </location>
</feature>
<feature type="domain" description="Kinesin motor" evidence="13">
    <location>
        <begin position="213"/>
        <end position="528"/>
    </location>
</feature>
<evidence type="ECO:0000256" key="7">
    <source>
        <dbReference type="ARBA" id="ARBA00023212"/>
    </source>
</evidence>
<evidence type="ECO:0000256" key="1">
    <source>
        <dbReference type="ARBA" id="ARBA00004245"/>
    </source>
</evidence>
<evidence type="ECO:0000256" key="11">
    <source>
        <dbReference type="SAM" id="Coils"/>
    </source>
</evidence>
<dbReference type="GO" id="GO:0005524">
    <property type="term" value="F:ATP binding"/>
    <property type="evidence" value="ECO:0007669"/>
    <property type="project" value="UniProtKB-UniRule"/>
</dbReference>
<dbReference type="SMART" id="SM00129">
    <property type="entry name" value="KISc"/>
    <property type="match status" value="1"/>
</dbReference>
<dbReference type="InterPro" id="IPR001752">
    <property type="entry name" value="Kinesin_motor_dom"/>
</dbReference>
<accession>A0A9N9GLT8</accession>
<protein>
    <recommendedName>
        <fullName evidence="10">Kinesin-like protein</fullName>
    </recommendedName>
</protein>
<feature type="coiled-coil region" evidence="11">
    <location>
        <begin position="518"/>
        <end position="545"/>
    </location>
</feature>
<feature type="region of interest" description="Disordered" evidence="12">
    <location>
        <begin position="92"/>
        <end position="138"/>
    </location>
</feature>
<keyword evidence="6 9" id="KW-0505">Motor protein</keyword>
<dbReference type="PANTHER" id="PTHR47971">
    <property type="entry name" value="KINESIN-RELATED PROTEIN 6"/>
    <property type="match status" value="1"/>
</dbReference>
<keyword evidence="2" id="KW-0963">Cytoplasm</keyword>
<evidence type="ECO:0000313" key="14">
    <source>
        <dbReference type="EMBL" id="CAG8618015.1"/>
    </source>
</evidence>
<keyword evidence="3 10" id="KW-0493">Microtubule</keyword>
<dbReference type="Proteomes" id="UP000789572">
    <property type="component" value="Unassembled WGS sequence"/>
</dbReference>
<sequence length="790" mass="89527">MSTSLFLETLRRNDLEMYYGSLSAAGIHDLQSLARLPLTDYTLVGVNAVDDRKRLFNLAQQIKAELLSEPPANSYNNNSSNAMRQDFQFPTRNYTSAPTSVEQPSQDSSNSGSVPGRRFSPSSIGRGRSTTLAARTRIPSPFVNASRSQQLSQHQQLLEAQLAAEEDEDESVQIKAGQASRLNAYGVPSRHPSRSNSYSVPKYANAPSNLNDKIRVCVRKRPLNKKEIARNEKDIAIISGSRTLHVHEPKTKVDLTKYVEQHTFVFDDVFEVDADNEENSKEASNKELMFDFSPYAYIGSGKTYTMLDEKKGLYVLAAQDIFRYLQRSEYNHLVAWIGFYEIYQGHLYDLLNKRKKLYAREDGKKNVVIVGLQEYPIDTVENLMAVFDYGNTVRSTGSTGANEDSSRSHAILQIVLKHRKNRKKFHGKLSFIDLAGSERGADRGEADQKTRMEGAEINKSLLALKECIRALDQDKRHTPFRQSKLTQVLKDSFVGNSRTCMIATVSPNISNSEHTLNTLRYADRVKELKSERDRAERAAAGLDEFANDSYPEGYLINEESRPEDSSEEQLAESSYEGYGEEDDDEEDYANFDEEDSDTFEEGFGSDDDDDLLGQEMPGGLVDEDFPQYVRNLEMDPFEHEPESLEKMMPGLSLNEGSQYSRNSIHASHGRSLSMYSNSPEIRQSEVYSAYSNNNHHSSSSIGTYSSTEIDDFVKRHRHQLREISEYSRKETQLLADFTLSFNANKDMGASAAESVKPFEDYMEKLDSYLENKVEIIQELRRSINQLLSQH</sequence>
<dbReference type="Pfam" id="PF00225">
    <property type="entry name" value="Kinesin"/>
    <property type="match status" value="1"/>
</dbReference>
<evidence type="ECO:0000256" key="10">
    <source>
        <dbReference type="RuleBase" id="RU000394"/>
    </source>
</evidence>
<evidence type="ECO:0000256" key="3">
    <source>
        <dbReference type="ARBA" id="ARBA00022701"/>
    </source>
</evidence>
<dbReference type="InterPro" id="IPR036961">
    <property type="entry name" value="Kinesin_motor_dom_sf"/>
</dbReference>
<keyword evidence="11" id="KW-0175">Coiled coil</keyword>
<comment type="subcellular location">
    <subcellularLocation>
        <location evidence="1">Cytoplasm</location>
        <location evidence="1">Cytoskeleton</location>
    </subcellularLocation>
</comment>
<comment type="similarity">
    <text evidence="8">Belongs to the TRAFAC class myosin-kinesin ATPase superfamily. Kinesin family. KIN-13 subfamily.</text>
</comment>